<proteinExistence type="predicted"/>
<evidence type="ECO:0000313" key="2">
    <source>
        <dbReference type="WBParaSite" id="JU765_v2.g7189.t1"/>
    </source>
</evidence>
<accession>A0AC34RIE7</accession>
<name>A0AC34RIE7_9BILA</name>
<protein>
    <submittedName>
        <fullName evidence="2">Uncharacterized protein</fullName>
    </submittedName>
</protein>
<evidence type="ECO:0000313" key="1">
    <source>
        <dbReference type="Proteomes" id="UP000887576"/>
    </source>
</evidence>
<reference evidence="2" key="1">
    <citation type="submission" date="2022-11" db="UniProtKB">
        <authorList>
            <consortium name="WormBaseParasite"/>
        </authorList>
    </citation>
    <scope>IDENTIFICATION</scope>
</reference>
<dbReference type="Proteomes" id="UP000887576">
    <property type="component" value="Unplaced"/>
</dbReference>
<dbReference type="WBParaSite" id="JU765_v2.g7189.t1">
    <property type="protein sequence ID" value="JU765_v2.g7189.t1"/>
    <property type="gene ID" value="JU765_v2.g7189"/>
</dbReference>
<organism evidence="1 2">
    <name type="scientific">Panagrolaimus sp. JU765</name>
    <dbReference type="NCBI Taxonomy" id="591449"/>
    <lineage>
        <taxon>Eukaryota</taxon>
        <taxon>Metazoa</taxon>
        <taxon>Ecdysozoa</taxon>
        <taxon>Nematoda</taxon>
        <taxon>Chromadorea</taxon>
        <taxon>Rhabditida</taxon>
        <taxon>Tylenchina</taxon>
        <taxon>Panagrolaimomorpha</taxon>
        <taxon>Panagrolaimoidea</taxon>
        <taxon>Panagrolaimidae</taxon>
        <taxon>Panagrolaimus</taxon>
    </lineage>
</organism>
<sequence length="85" mass="9960">MKTVFWVTSLAFLLLPFSSADHYLNFYNGGSKNDIVKNNKYLNIKLLRQQRANNPEPSDNVIGSFGTILWKPRSKLRQKDFDEFY</sequence>